<dbReference type="GO" id="GO:0004725">
    <property type="term" value="F:protein tyrosine phosphatase activity"/>
    <property type="evidence" value="ECO:0007669"/>
    <property type="project" value="InterPro"/>
</dbReference>
<dbReference type="InterPro" id="IPR050438">
    <property type="entry name" value="LMW_PTPase"/>
</dbReference>
<evidence type="ECO:0000313" key="5">
    <source>
        <dbReference type="EMBL" id="VAW73220.1"/>
    </source>
</evidence>
<dbReference type="EMBL" id="UOFN01000013">
    <property type="protein sequence ID" value="VAW73220.1"/>
    <property type="molecule type" value="Genomic_DNA"/>
</dbReference>
<keyword evidence="3" id="KW-0904">Protein phosphatase</keyword>
<protein>
    <recommendedName>
        <fullName evidence="4">Phosphotyrosine protein phosphatase I domain-containing protein</fullName>
    </recommendedName>
</protein>
<comment type="similarity">
    <text evidence="1">Belongs to the low molecular weight phosphotyrosine protein phosphatase family.</text>
</comment>
<keyword evidence="2" id="KW-0378">Hydrolase</keyword>
<dbReference type="SUPFAM" id="SSF52788">
    <property type="entry name" value="Phosphotyrosine protein phosphatases I"/>
    <property type="match status" value="1"/>
</dbReference>
<organism evidence="5">
    <name type="scientific">hydrothermal vent metagenome</name>
    <dbReference type="NCBI Taxonomy" id="652676"/>
    <lineage>
        <taxon>unclassified sequences</taxon>
        <taxon>metagenomes</taxon>
        <taxon>ecological metagenomes</taxon>
    </lineage>
</organism>
<dbReference type="AlphaFoldDB" id="A0A3B0Y8R5"/>
<evidence type="ECO:0000256" key="2">
    <source>
        <dbReference type="ARBA" id="ARBA00022801"/>
    </source>
</evidence>
<dbReference type="SMART" id="SM00226">
    <property type="entry name" value="LMWPc"/>
    <property type="match status" value="1"/>
</dbReference>
<dbReference type="Pfam" id="PF01451">
    <property type="entry name" value="LMWPc"/>
    <property type="match status" value="1"/>
</dbReference>
<accession>A0A3B0Y8R5</accession>
<proteinExistence type="inferred from homology"/>
<feature type="domain" description="Phosphotyrosine protein phosphatase I" evidence="4">
    <location>
        <begin position="36"/>
        <end position="173"/>
    </location>
</feature>
<sequence length="181" mass="21108">MLLRICKALLLRLRHARILLFARRISLKRLDGIRHGNILVLCYGNIYRSPFVEQRFRVHLDERWMLRSAGFHKKTGRPCDPDYIPIAARYGGELTNHRSRCVNHEDIEWADLIIIMDRKNYDQLEFSYPDALDKVVWVAAALDVRIPEVEDPYGKPQEQIEKLVRRMDDSVAAISALLKVG</sequence>
<dbReference type="InterPro" id="IPR023485">
    <property type="entry name" value="Ptyr_pPase"/>
</dbReference>
<dbReference type="InterPro" id="IPR036196">
    <property type="entry name" value="Ptyr_pPase_sf"/>
</dbReference>
<name>A0A3B0Y8R5_9ZZZZ</name>
<reference evidence="5" key="1">
    <citation type="submission" date="2018-06" db="EMBL/GenBank/DDBJ databases">
        <authorList>
            <person name="Zhirakovskaya E."/>
        </authorList>
    </citation>
    <scope>NUCLEOTIDE SEQUENCE</scope>
</reference>
<dbReference type="InterPro" id="IPR017867">
    <property type="entry name" value="Tyr_phospatase_low_mol_wt"/>
</dbReference>
<dbReference type="PANTHER" id="PTHR11717">
    <property type="entry name" value="LOW MOLECULAR WEIGHT PROTEIN TYROSINE PHOSPHATASE"/>
    <property type="match status" value="1"/>
</dbReference>
<evidence type="ECO:0000256" key="3">
    <source>
        <dbReference type="ARBA" id="ARBA00022912"/>
    </source>
</evidence>
<dbReference type="PRINTS" id="PR00719">
    <property type="entry name" value="LMWPTPASE"/>
</dbReference>
<evidence type="ECO:0000259" key="4">
    <source>
        <dbReference type="SMART" id="SM00226"/>
    </source>
</evidence>
<gene>
    <name evidence="5" type="ORF">MNBD_GAMMA15-635</name>
</gene>
<dbReference type="PANTHER" id="PTHR11717:SF31">
    <property type="entry name" value="LOW MOLECULAR WEIGHT PROTEIN-TYROSINE-PHOSPHATASE ETP-RELATED"/>
    <property type="match status" value="1"/>
</dbReference>
<dbReference type="Gene3D" id="3.40.50.2300">
    <property type="match status" value="1"/>
</dbReference>
<evidence type="ECO:0000256" key="1">
    <source>
        <dbReference type="ARBA" id="ARBA00011063"/>
    </source>
</evidence>